<dbReference type="EMBL" id="AE017340">
    <property type="protein sequence ID" value="AAV81376.1"/>
    <property type="molecule type" value="Genomic_DNA"/>
</dbReference>
<dbReference type="OrthoDB" id="6197209at2"/>
<dbReference type="InterPro" id="IPR040576">
    <property type="entry name" value="DLP_helical"/>
</dbReference>
<dbReference type="PANTHER" id="PTHR42714">
    <property type="entry name" value="TRNA MODIFICATION GTPASE GTPBP3"/>
    <property type="match status" value="1"/>
</dbReference>
<dbReference type="KEGG" id="ilo:IL0535"/>
<keyword evidence="4" id="KW-1185">Reference proteome</keyword>
<organism evidence="3 4">
    <name type="scientific">Idiomarina loihiensis (strain ATCC BAA-735 / DSM 15497 / L2-TR)</name>
    <dbReference type="NCBI Taxonomy" id="283942"/>
    <lineage>
        <taxon>Bacteria</taxon>
        <taxon>Pseudomonadati</taxon>
        <taxon>Pseudomonadota</taxon>
        <taxon>Gammaproteobacteria</taxon>
        <taxon>Alteromonadales</taxon>
        <taxon>Idiomarinaceae</taxon>
        <taxon>Idiomarina</taxon>
    </lineage>
</organism>
<dbReference type="GeneID" id="41335686"/>
<dbReference type="Pfam" id="PF18709">
    <property type="entry name" value="DLP_helical"/>
    <property type="match status" value="1"/>
</dbReference>
<feature type="domain" description="G" evidence="1">
    <location>
        <begin position="49"/>
        <end position="156"/>
    </location>
</feature>
<dbReference type="eggNOG" id="COG0699">
    <property type="taxonomic scope" value="Bacteria"/>
</dbReference>
<accession>Q5R084</accession>
<dbReference type="CDD" id="cd00882">
    <property type="entry name" value="Ras_like_GTPase"/>
    <property type="match status" value="1"/>
</dbReference>
<gene>
    <name evidence="3" type="ordered locus">IL0535</name>
</gene>
<dbReference type="RefSeq" id="WP_011233793.1">
    <property type="nucleotide sequence ID" value="NC_006512.1"/>
</dbReference>
<dbReference type="GO" id="GO:0005525">
    <property type="term" value="F:GTP binding"/>
    <property type="evidence" value="ECO:0007669"/>
    <property type="project" value="InterPro"/>
</dbReference>
<evidence type="ECO:0000259" key="2">
    <source>
        <dbReference type="Pfam" id="PF18709"/>
    </source>
</evidence>
<dbReference type="Proteomes" id="UP000001171">
    <property type="component" value="Chromosome"/>
</dbReference>
<name>Q5R084_IDILO</name>
<sequence length="555" mass="61562">MNFSEKAERITSLKTQVFEVLNEYPGYENLRNKLSSELDEKEQDSKLRLVFAGQYSSGKSSIISALTDNKSIKIDSDIATDKSEDYEWRSVTLTDTPGISAGRPDHDKVTHQRIQHADILVYVVTYSLFDNVLIEDFKRLAIDYNYKHKMVLVVNKMYSEEGEYDQLCETYLKNLEQQIGKETIQLMPVAFVSSGNALEEDADFHPYGHMDDLVKLLDDMIEKNQSLAGVEAVAQIIATHIEDELATKVEGTTKEEQLLLQRIERVISQIKKDAESALREEASRIKALAKSMGSENALNVGTSETLEEDVQASSELLNTEAHNAFDNLTARFDELDKELDSELSELNDSNLAEQFFMRFEENSSENSLGETPDIGDAADFAVANQLSALLGRGSGAVASKAMGAKAGAGLLKASGASGSSVHQTVLQVGKALGVKFQPWQAVNIAKNIGNVAKVLGPIMAALPIIFEGIDIYNEEKREKKIAEARRNIREQFQDAGDQITQQMKDSAGEFITAKYGQLLEEISKLRRARINEAQNLETCGQKLKSLSNSLREVLV</sequence>
<dbReference type="PANTHER" id="PTHR42714:SF3">
    <property type="entry name" value="HFLX-TYPE G DOMAIN-CONTAINING PROTEIN"/>
    <property type="match status" value="1"/>
</dbReference>
<dbReference type="InterPro" id="IPR027417">
    <property type="entry name" value="P-loop_NTPase"/>
</dbReference>
<dbReference type="GO" id="GO:0005737">
    <property type="term" value="C:cytoplasm"/>
    <property type="evidence" value="ECO:0007669"/>
    <property type="project" value="TreeGrafter"/>
</dbReference>
<evidence type="ECO:0000313" key="3">
    <source>
        <dbReference type="EMBL" id="AAV81376.1"/>
    </source>
</evidence>
<dbReference type="Gene3D" id="3.40.50.300">
    <property type="entry name" value="P-loop containing nucleotide triphosphate hydrolases"/>
    <property type="match status" value="1"/>
</dbReference>
<dbReference type="Pfam" id="PF01926">
    <property type="entry name" value="MMR_HSR1"/>
    <property type="match status" value="1"/>
</dbReference>
<dbReference type="SUPFAM" id="SSF52540">
    <property type="entry name" value="P-loop containing nucleoside triphosphate hydrolases"/>
    <property type="match status" value="1"/>
</dbReference>
<protein>
    <submittedName>
        <fullName evidence="3">Protein containing N-terminal predicted GTPase domain</fullName>
    </submittedName>
</protein>
<proteinExistence type="predicted"/>
<evidence type="ECO:0000259" key="1">
    <source>
        <dbReference type="Pfam" id="PF01926"/>
    </source>
</evidence>
<dbReference type="InterPro" id="IPR006073">
    <property type="entry name" value="GTP-bd"/>
</dbReference>
<dbReference type="GO" id="GO:0030488">
    <property type="term" value="P:tRNA methylation"/>
    <property type="evidence" value="ECO:0007669"/>
    <property type="project" value="TreeGrafter"/>
</dbReference>
<dbReference type="HOGENOM" id="CLU_466061_0_0_6"/>
<evidence type="ECO:0000313" key="4">
    <source>
        <dbReference type="Proteomes" id="UP000001171"/>
    </source>
</evidence>
<dbReference type="GO" id="GO:0002098">
    <property type="term" value="P:tRNA wobble uridine modification"/>
    <property type="evidence" value="ECO:0007669"/>
    <property type="project" value="TreeGrafter"/>
</dbReference>
<dbReference type="AlphaFoldDB" id="Q5R084"/>
<reference evidence="3 4" key="1">
    <citation type="journal article" date="2004" name="Proc. Natl. Acad. Sci. U.S.A.">
        <title>Genome sequence of the deep-sea gamma-proteobacterium Idiomarina loihiensis reveals amino acid fermentation as a source of carbon and energy.</title>
        <authorList>
            <person name="Hou S."/>
            <person name="Saw J.H."/>
            <person name="Lee K.S."/>
            <person name="Freitas T.A."/>
            <person name="Belisle C."/>
            <person name="Kawarabayasi Y."/>
            <person name="Donachie S.P."/>
            <person name="Pikina A."/>
            <person name="Galperin M.Y."/>
            <person name="Koonin E.V."/>
            <person name="Makarova K.S."/>
            <person name="Omelchenko M.V."/>
            <person name="Sorokin A."/>
            <person name="Wolf Y.I."/>
            <person name="Li Q.X."/>
            <person name="Keum Y.S."/>
            <person name="Campbell S."/>
            <person name="Denery J."/>
            <person name="Aizawa S."/>
            <person name="Shibata S."/>
            <person name="Malahoff A."/>
            <person name="Alam M."/>
        </authorList>
    </citation>
    <scope>NUCLEOTIDE SEQUENCE [LARGE SCALE GENOMIC DNA]</scope>
    <source>
        <strain evidence="4">ATCC BAA-735 / DSM 15497 / L2-TR</strain>
    </source>
</reference>
<feature type="domain" description="Dynamin-like helical" evidence="2">
    <location>
        <begin position="423"/>
        <end position="510"/>
    </location>
</feature>